<dbReference type="FunCoup" id="K0KHE9">
    <property type="interactions" value="996"/>
</dbReference>
<dbReference type="PANTHER" id="PTHR12855">
    <property type="entry name" value="DNA METHYLTRANSFERASE 1-ASSOCIATED PROTEIN 1 FAMILY MEMBER"/>
    <property type="match status" value="1"/>
</dbReference>
<evidence type="ECO:0000256" key="6">
    <source>
        <dbReference type="ARBA" id="ARBA00023163"/>
    </source>
</evidence>
<dbReference type="GO" id="GO:0003714">
    <property type="term" value="F:transcription corepressor activity"/>
    <property type="evidence" value="ECO:0007669"/>
    <property type="project" value="TreeGrafter"/>
</dbReference>
<evidence type="ECO:0000259" key="11">
    <source>
        <dbReference type="Pfam" id="PF16282"/>
    </source>
</evidence>
<name>K0KHE9_WICCF</name>
<dbReference type="GO" id="GO:0035267">
    <property type="term" value="C:NuA4 histone acetyltransferase complex"/>
    <property type="evidence" value="ECO:0007669"/>
    <property type="project" value="InterPro"/>
</dbReference>
<keyword evidence="7" id="KW-0539">Nucleus</keyword>
<comment type="similarity">
    <text evidence="2">Belongs to the SWC4 family.</text>
</comment>
<reference evidence="12 13" key="1">
    <citation type="journal article" date="2012" name="Eukaryot. Cell">
        <title>Draft genome sequence of Wickerhamomyces ciferrii NRRL Y-1031 F-60-10.</title>
        <authorList>
            <person name="Schneider J."/>
            <person name="Andrea H."/>
            <person name="Blom J."/>
            <person name="Jaenicke S."/>
            <person name="Ruckert C."/>
            <person name="Schorsch C."/>
            <person name="Szczepanowski R."/>
            <person name="Farwick M."/>
            <person name="Goesmann A."/>
            <person name="Puhler A."/>
            <person name="Schaffer S."/>
            <person name="Tauch A."/>
            <person name="Kohler T."/>
            <person name="Brinkrolf K."/>
        </authorList>
    </citation>
    <scope>NUCLEOTIDE SEQUENCE [LARGE SCALE GENOMIC DNA]</scope>
    <source>
        <strain evidence="13">ATCC 14091 / BCRC 22168 / CBS 111 / JCM 3599 / NBRC 0793 / NRRL Y-1031 F-60-10</strain>
    </source>
</reference>
<dbReference type="HOGENOM" id="CLU_018539_4_0_1"/>
<keyword evidence="13" id="KW-1185">Reference proteome</keyword>
<feature type="coiled-coil region" evidence="9">
    <location>
        <begin position="395"/>
        <end position="424"/>
    </location>
</feature>
<keyword evidence="6" id="KW-0804">Transcription</keyword>
<dbReference type="Gene3D" id="1.10.10.60">
    <property type="entry name" value="Homeodomain-like"/>
    <property type="match status" value="1"/>
</dbReference>
<dbReference type="EMBL" id="CAIF01000005">
    <property type="protein sequence ID" value="CCH40764.1"/>
    <property type="molecule type" value="Genomic_DNA"/>
</dbReference>
<sequence length="529" mass="61512">MNQVLSSIGYYLIDLLIYLLSIMSSDILDVLNIQQREAQAPKKKQKLNEPKSKQLYNLLGQNTPPVAVRGQQKFKDRLNTLAKPSSWSWTSFTNGSRNDDLKLHHWVKGSKEIVEATEVPYKFEKYNNTLNIPNFTEDDYNEFIQDDPIEGEEEQGEQDKDKDDDEIIPDADSSEQQKESNENDKQEENNKSPVKEETTDDNKIDDEKKPIEKQDKPKPIQRWDYKETRYLFDLSIAFDLKWVVIHDRYNFIPNRNRSIEDLQERFYNVCQQILIHENEKEENPSNSQNSNLISNLNFNKKKEIERKNYLNRLLERSPAEIAEEESLLIEARKFEVAAKKTITERASLLQLLDSPQATGSVGQYLSSQGLTQLYNTLMTEKRKRRIDSPAPENPLTALNEKIKQQNIQRQKQIQQEKLEAQKKKKENPISHLFQKHLTPKEEEEFGLKIHTEKISPGVALRSTKITTYKPGVQTKITSILNEMDLGKKPALLTSKVVAKQEELYKKINTLLELKRQVDKLEAESKIIGK</sequence>
<comment type="function">
    <text evidence="8">Component of the SWR1 complex which mediates the ATP-dependent exchange of histone H2A for the H2A variant HZT1 leading to transcriptional regulation of selected genes by chromatin remodeling. Component of the NuA4 histone acetyltransferase complex which is involved in transcriptional activation of selected genes principally by acetylation of nucleosomal histone H4 and H2A. The NuA4 complex is also involved in DNA repair.</text>
</comment>
<evidence type="ECO:0000256" key="4">
    <source>
        <dbReference type="ARBA" id="ARBA00022853"/>
    </source>
</evidence>
<dbReference type="PANTHER" id="PTHR12855:SF10">
    <property type="entry name" value="DNA METHYLTRANSFERASE 1-ASSOCIATED PROTEIN 1"/>
    <property type="match status" value="1"/>
</dbReference>
<dbReference type="STRING" id="1206466.K0KHE9"/>
<feature type="compositionally biased region" description="Acidic residues" evidence="10">
    <location>
        <begin position="151"/>
        <end position="173"/>
    </location>
</feature>
<dbReference type="Proteomes" id="UP000009328">
    <property type="component" value="Unassembled WGS sequence"/>
</dbReference>
<feature type="region of interest" description="Disordered" evidence="10">
    <location>
        <begin position="151"/>
        <end position="220"/>
    </location>
</feature>
<protein>
    <recommendedName>
        <fullName evidence="3">SWR1-complex protein 4</fullName>
    </recommendedName>
</protein>
<evidence type="ECO:0000313" key="13">
    <source>
        <dbReference type="Proteomes" id="UP000009328"/>
    </source>
</evidence>
<proteinExistence type="inferred from homology"/>
<evidence type="ECO:0000313" key="12">
    <source>
        <dbReference type="EMBL" id="CCH40764.1"/>
    </source>
</evidence>
<dbReference type="GO" id="GO:0000122">
    <property type="term" value="P:negative regulation of transcription by RNA polymerase II"/>
    <property type="evidence" value="ECO:0007669"/>
    <property type="project" value="TreeGrafter"/>
</dbReference>
<gene>
    <name evidence="12" type="ORF">BN7_298</name>
</gene>
<dbReference type="InParanoid" id="K0KHE9"/>
<dbReference type="Pfam" id="PF16282">
    <property type="entry name" value="SANT_DAMP1_like"/>
    <property type="match status" value="1"/>
</dbReference>
<evidence type="ECO:0000256" key="9">
    <source>
        <dbReference type="SAM" id="Coils"/>
    </source>
</evidence>
<evidence type="ECO:0000256" key="5">
    <source>
        <dbReference type="ARBA" id="ARBA00023015"/>
    </source>
</evidence>
<keyword evidence="5" id="KW-0805">Transcription regulation</keyword>
<dbReference type="GO" id="GO:0000812">
    <property type="term" value="C:Swr1 complex"/>
    <property type="evidence" value="ECO:0007669"/>
    <property type="project" value="TreeGrafter"/>
</dbReference>
<evidence type="ECO:0000256" key="1">
    <source>
        <dbReference type="ARBA" id="ARBA00004123"/>
    </source>
</evidence>
<evidence type="ECO:0000256" key="8">
    <source>
        <dbReference type="ARBA" id="ARBA00025264"/>
    </source>
</evidence>
<evidence type="ECO:0000256" key="7">
    <source>
        <dbReference type="ARBA" id="ARBA00023242"/>
    </source>
</evidence>
<evidence type="ECO:0000256" key="3">
    <source>
        <dbReference type="ARBA" id="ARBA00019132"/>
    </source>
</evidence>
<dbReference type="GO" id="GO:0006338">
    <property type="term" value="P:chromatin remodeling"/>
    <property type="evidence" value="ECO:0007669"/>
    <property type="project" value="InterPro"/>
</dbReference>
<comment type="caution">
    <text evidence="12">The sequence shown here is derived from an EMBL/GenBank/DDBJ whole genome shotgun (WGS) entry which is preliminary data.</text>
</comment>
<dbReference type="InterPro" id="IPR032563">
    <property type="entry name" value="DAMP1_SANT-like"/>
</dbReference>
<dbReference type="GO" id="GO:0006281">
    <property type="term" value="P:DNA repair"/>
    <property type="evidence" value="ECO:0007669"/>
    <property type="project" value="InterPro"/>
</dbReference>
<feature type="domain" description="DAMP1 SANT/Myb-like" evidence="11">
    <location>
        <begin position="221"/>
        <end position="273"/>
    </location>
</feature>
<keyword evidence="9" id="KW-0175">Coiled coil</keyword>
<accession>K0KHE9</accession>
<feature type="compositionally biased region" description="Basic and acidic residues" evidence="10">
    <location>
        <begin position="175"/>
        <end position="220"/>
    </location>
</feature>
<keyword evidence="4" id="KW-0156">Chromatin regulator</keyword>
<comment type="subcellular location">
    <subcellularLocation>
        <location evidence="1">Nucleus</location>
    </subcellularLocation>
</comment>
<evidence type="ECO:0000256" key="2">
    <source>
        <dbReference type="ARBA" id="ARBA00006918"/>
    </source>
</evidence>
<dbReference type="AlphaFoldDB" id="K0KHE9"/>
<dbReference type="InterPro" id="IPR027109">
    <property type="entry name" value="Swc4/Dmap1"/>
</dbReference>
<evidence type="ECO:0000256" key="10">
    <source>
        <dbReference type="SAM" id="MobiDB-lite"/>
    </source>
</evidence>
<organism evidence="12 13">
    <name type="scientific">Wickerhamomyces ciferrii (strain ATCC 14091 / BCRC 22168 / CBS 111 / JCM 3599 / NBRC 0793 / NRRL Y-1031 F-60-10)</name>
    <name type="common">Yeast</name>
    <name type="synonym">Pichia ciferrii</name>
    <dbReference type="NCBI Taxonomy" id="1206466"/>
    <lineage>
        <taxon>Eukaryota</taxon>
        <taxon>Fungi</taxon>
        <taxon>Dikarya</taxon>
        <taxon>Ascomycota</taxon>
        <taxon>Saccharomycotina</taxon>
        <taxon>Saccharomycetes</taxon>
        <taxon>Phaffomycetales</taxon>
        <taxon>Wickerhamomycetaceae</taxon>
        <taxon>Wickerhamomyces</taxon>
    </lineage>
</organism>
<dbReference type="eggNOG" id="KOG2656">
    <property type="taxonomic scope" value="Eukaryota"/>
</dbReference>